<evidence type="ECO:0000313" key="2">
    <source>
        <dbReference type="WBParaSite" id="nRc.2.0.1.t16491-RA"/>
    </source>
</evidence>
<dbReference type="AlphaFoldDB" id="A0A915IRQ5"/>
<reference evidence="2" key="1">
    <citation type="submission" date="2022-11" db="UniProtKB">
        <authorList>
            <consortium name="WormBaseParasite"/>
        </authorList>
    </citation>
    <scope>IDENTIFICATION</scope>
</reference>
<keyword evidence="1" id="KW-1185">Reference proteome</keyword>
<sequence>ENARFFVEKGAYQLGKSLEDYSSTQSRIFAFGDYFVFEMLYLLPAIGCLGTFSLSENASQVLRKDARSIKS</sequence>
<dbReference type="WBParaSite" id="nRc.2.0.1.t16491-RA">
    <property type="protein sequence ID" value="nRc.2.0.1.t16491-RA"/>
    <property type="gene ID" value="nRc.2.0.1.g16491"/>
</dbReference>
<protein>
    <submittedName>
        <fullName evidence="2">Uncharacterized protein</fullName>
    </submittedName>
</protein>
<organism evidence="1 2">
    <name type="scientific">Romanomermis culicivorax</name>
    <name type="common">Nematode worm</name>
    <dbReference type="NCBI Taxonomy" id="13658"/>
    <lineage>
        <taxon>Eukaryota</taxon>
        <taxon>Metazoa</taxon>
        <taxon>Ecdysozoa</taxon>
        <taxon>Nematoda</taxon>
        <taxon>Enoplea</taxon>
        <taxon>Dorylaimia</taxon>
        <taxon>Mermithida</taxon>
        <taxon>Mermithoidea</taxon>
        <taxon>Mermithidae</taxon>
        <taxon>Romanomermis</taxon>
    </lineage>
</organism>
<dbReference type="Proteomes" id="UP000887565">
    <property type="component" value="Unplaced"/>
</dbReference>
<proteinExistence type="predicted"/>
<evidence type="ECO:0000313" key="1">
    <source>
        <dbReference type="Proteomes" id="UP000887565"/>
    </source>
</evidence>
<name>A0A915IRQ5_ROMCU</name>
<accession>A0A915IRQ5</accession>